<dbReference type="EMBL" id="MUIO01000010">
    <property type="protein sequence ID" value="ORC61389.1"/>
    <property type="molecule type" value="Genomic_DNA"/>
</dbReference>
<evidence type="ECO:0000313" key="2">
    <source>
        <dbReference type="EMBL" id="ORC61389.1"/>
    </source>
</evidence>
<reference evidence="3" key="1">
    <citation type="submission" date="2017-02" db="EMBL/GenBank/DDBJ databases">
        <title>Pseudomonas floridae sp. nov., a novel pathogenic bacterial species isolated from tomato.</title>
        <authorList>
            <person name="Timilsina S."/>
            <person name="Vallad G.E."/>
            <person name="Jones J.B."/>
        </authorList>
    </citation>
    <scope>NUCLEOTIDE SEQUENCE [LARGE SCALE GENOMIC DNA]</scope>
    <source>
        <strain evidence="3">GEV388</strain>
    </source>
</reference>
<proteinExistence type="predicted"/>
<dbReference type="OrthoDB" id="1042522at2"/>
<gene>
    <name evidence="2" type="ORF">BZK31_03515</name>
</gene>
<dbReference type="PRINTS" id="PR01994">
    <property type="entry name" value="ANTIREPRESSR"/>
</dbReference>
<comment type="caution">
    <text evidence="2">The sequence shown here is derived from an EMBL/GenBank/DDBJ whole genome shotgun (WGS) entry which is preliminary data.</text>
</comment>
<organism evidence="2 3">
    <name type="scientific">Pseudomonas floridensis</name>
    <dbReference type="NCBI Taxonomy" id="1958950"/>
    <lineage>
        <taxon>Bacteria</taxon>
        <taxon>Pseudomonadati</taxon>
        <taxon>Pseudomonadota</taxon>
        <taxon>Gammaproteobacteria</taxon>
        <taxon>Pseudomonadales</taxon>
        <taxon>Pseudomonadaceae</taxon>
        <taxon>Pseudomonas</taxon>
    </lineage>
</organism>
<dbReference type="InterPro" id="IPR018875">
    <property type="entry name" value="Antirepressor_Ant_N"/>
</dbReference>
<evidence type="ECO:0000313" key="3">
    <source>
        <dbReference type="Proteomes" id="UP000192815"/>
    </source>
</evidence>
<dbReference type="Pfam" id="PF10547">
    <property type="entry name" value="P22_AR_N"/>
    <property type="match status" value="1"/>
</dbReference>
<dbReference type="STRING" id="1958950.BZK31_03515"/>
<accession>A0A1X0NB51</accession>
<dbReference type="Proteomes" id="UP000192815">
    <property type="component" value="Unassembled WGS sequence"/>
</dbReference>
<keyword evidence="3" id="KW-1185">Reference proteome</keyword>
<name>A0A1X0NB51_9PSED</name>
<dbReference type="AlphaFoldDB" id="A0A1X0NB51"/>
<dbReference type="RefSeq" id="WP_157900696.1">
    <property type="nucleotide sequence ID" value="NZ_CBCRZR010000003.1"/>
</dbReference>
<feature type="domain" description="Antirepressor protein ant N-terminal" evidence="1">
    <location>
        <begin position="11"/>
        <end position="118"/>
    </location>
</feature>
<sequence length="340" mass="38523">MSNQLETTIQKISYRSATLVITEHDNVPYVDMQPIVEGMGLSWRHHKKMLKHDGISFSPYIGEAAEDRGHNSAIYMPLIKLHSWLMGLKQERYAKRMRDEISAWQNDCVDQLWTNWRYARVQREVAISTVNASYHGKRFRFRRIGNEWWYAASDVASALGIRNTAHLLKTLPQSTCIRLQIGQQQLHAINQAGLEKAYLIAPPFGSESLRMWLSHLQQDHANQGMPPELFICKDSADATLDYLSRCRQSLRDAGALVVEWDEALAQRIATSAASMLIRNRRWLLTLNDHGEPHLSLVPHDAGVFTSEGLVKWVRDPAGARVEVLTGILSAIGERLSCGAD</sequence>
<evidence type="ECO:0000259" key="1">
    <source>
        <dbReference type="Pfam" id="PF10547"/>
    </source>
</evidence>
<protein>
    <recommendedName>
        <fullName evidence="1">Antirepressor protein ant N-terminal domain-containing protein</fullName>
    </recommendedName>
</protein>